<feature type="compositionally biased region" description="Gly residues" evidence="4">
    <location>
        <begin position="26"/>
        <end position="38"/>
    </location>
</feature>
<comment type="caution">
    <text evidence="5">The sequence shown here is derived from an EMBL/GenBank/DDBJ whole genome shotgun (WGS) entry which is preliminary data.</text>
</comment>
<feature type="region of interest" description="Disordered" evidence="4">
    <location>
        <begin position="64"/>
        <end position="87"/>
    </location>
</feature>
<dbReference type="Gene3D" id="1.10.3460.10">
    <property type="entry name" value="Chlorophyll a/b binding protein domain"/>
    <property type="match status" value="2"/>
</dbReference>
<sequence>MTKLGYPDLFPPRRPLSPSHLSCSGALGGGVRRGGAGGRAPPRTSPVRGPRPCLFAAYFTPRGVGGRGPGSAGETEGGRRGLHPSLSGSGSGMMATVGMFFHDGTVGAAWDDWACCAGSPLRALRSELGVRGPVGWDPAGLAADGGTESFASWRQTELGHGRVFVLLTVSYIASYITCRQDPAYFWDPIGLMADGGAEDLARRRLAELQLGRVRHPSPPACRKITGNPNDLDAISKVLTSSGVGNKQKNLKDDIANCLLVTLAFTGMPFHGGYIGSAWAEWTLCTGSPPRVQCELSVQGPTYFWGPIGLAAGGSAEDLARRRQAELQLGRVSMLTTTGHNRLETAGTLSVCFSPPDSLKVADIPCGLEATSPASAASCAQIVAFGAFCDLSRTHPADATAATDDVGFQEATPSDSDEVQKKNSAPEIANGCLATMAIIELAL</sequence>
<keyword evidence="2" id="KW-0150">Chloroplast</keyword>
<dbReference type="Proteomes" id="UP001189429">
    <property type="component" value="Unassembled WGS sequence"/>
</dbReference>
<dbReference type="EMBL" id="CAUYUJ010017478">
    <property type="protein sequence ID" value="CAK0875135.1"/>
    <property type="molecule type" value="Genomic_DNA"/>
</dbReference>
<dbReference type="Pfam" id="PF00504">
    <property type="entry name" value="Chloroa_b-bind"/>
    <property type="match status" value="2"/>
</dbReference>
<dbReference type="InterPro" id="IPR022796">
    <property type="entry name" value="Chloroa_b-bind"/>
</dbReference>
<feature type="compositionally biased region" description="Low complexity" evidence="4">
    <location>
        <begin position="16"/>
        <end position="25"/>
    </location>
</feature>
<evidence type="ECO:0000256" key="2">
    <source>
        <dbReference type="ARBA" id="ARBA00022528"/>
    </source>
</evidence>
<evidence type="ECO:0000313" key="6">
    <source>
        <dbReference type="Proteomes" id="UP001189429"/>
    </source>
</evidence>
<evidence type="ECO:0000256" key="4">
    <source>
        <dbReference type="SAM" id="MobiDB-lite"/>
    </source>
</evidence>
<dbReference type="SUPFAM" id="SSF103511">
    <property type="entry name" value="Chlorophyll a-b binding protein"/>
    <property type="match status" value="2"/>
</dbReference>
<keyword evidence="6" id="KW-1185">Reference proteome</keyword>
<keyword evidence="3" id="KW-0934">Plastid</keyword>
<evidence type="ECO:0000313" key="5">
    <source>
        <dbReference type="EMBL" id="CAK0875135.1"/>
    </source>
</evidence>
<reference evidence="5" key="1">
    <citation type="submission" date="2023-10" db="EMBL/GenBank/DDBJ databases">
        <authorList>
            <person name="Chen Y."/>
            <person name="Shah S."/>
            <person name="Dougan E. K."/>
            <person name="Thang M."/>
            <person name="Chan C."/>
        </authorList>
    </citation>
    <scope>NUCLEOTIDE SEQUENCE [LARGE SCALE GENOMIC DNA]</scope>
</reference>
<feature type="region of interest" description="Disordered" evidence="4">
    <location>
        <begin position="402"/>
        <end position="422"/>
    </location>
</feature>
<comment type="subcellular location">
    <subcellularLocation>
        <location evidence="1">Plastid</location>
        <location evidence="1">Chloroplast</location>
    </subcellularLocation>
</comment>
<gene>
    <name evidence="5" type="ORF">PCOR1329_LOCUS59866</name>
</gene>
<feature type="region of interest" description="Disordered" evidence="4">
    <location>
        <begin position="1"/>
        <end position="49"/>
    </location>
</feature>
<proteinExistence type="predicted"/>
<protein>
    <submittedName>
        <fullName evidence="5">Uncharacterized protein</fullName>
    </submittedName>
</protein>
<accession>A0ABN9VP17</accession>
<evidence type="ECO:0000256" key="1">
    <source>
        <dbReference type="ARBA" id="ARBA00004229"/>
    </source>
</evidence>
<name>A0ABN9VP17_9DINO</name>
<organism evidence="5 6">
    <name type="scientific">Prorocentrum cordatum</name>
    <dbReference type="NCBI Taxonomy" id="2364126"/>
    <lineage>
        <taxon>Eukaryota</taxon>
        <taxon>Sar</taxon>
        <taxon>Alveolata</taxon>
        <taxon>Dinophyceae</taxon>
        <taxon>Prorocentrales</taxon>
        <taxon>Prorocentraceae</taxon>
        <taxon>Prorocentrum</taxon>
    </lineage>
</organism>
<evidence type="ECO:0000256" key="3">
    <source>
        <dbReference type="ARBA" id="ARBA00022640"/>
    </source>
</evidence>